<name>A0A8J2P011_9HEXA</name>
<evidence type="ECO:0000256" key="6">
    <source>
        <dbReference type="ARBA" id="ARBA00023242"/>
    </source>
</evidence>
<reference evidence="10" key="1">
    <citation type="submission" date="2021-06" db="EMBL/GenBank/DDBJ databases">
        <authorList>
            <person name="Hodson N. C."/>
            <person name="Mongue J. A."/>
            <person name="Jaron S. K."/>
        </authorList>
    </citation>
    <scope>NUCLEOTIDE SEQUENCE</scope>
</reference>
<evidence type="ECO:0000256" key="8">
    <source>
        <dbReference type="RuleBase" id="RU000682"/>
    </source>
</evidence>
<accession>A0A8J2P011</accession>
<dbReference type="InterPro" id="IPR017970">
    <property type="entry name" value="Homeobox_CS"/>
</dbReference>
<dbReference type="Pfam" id="PF00046">
    <property type="entry name" value="Homeodomain"/>
    <property type="match status" value="1"/>
</dbReference>
<evidence type="ECO:0000256" key="7">
    <source>
        <dbReference type="PROSITE-ProRule" id="PRU00108"/>
    </source>
</evidence>
<evidence type="ECO:0000313" key="10">
    <source>
        <dbReference type="EMBL" id="CAG7726935.1"/>
    </source>
</evidence>
<dbReference type="InterPro" id="IPR050296">
    <property type="entry name" value="Antp_homeobox"/>
</dbReference>
<dbReference type="CDD" id="cd00086">
    <property type="entry name" value="homeodomain"/>
    <property type="match status" value="1"/>
</dbReference>
<dbReference type="GO" id="GO:0000122">
    <property type="term" value="P:negative regulation of transcription by RNA polymerase II"/>
    <property type="evidence" value="ECO:0007669"/>
    <property type="project" value="TreeGrafter"/>
</dbReference>
<dbReference type="GO" id="GO:0000978">
    <property type="term" value="F:RNA polymerase II cis-regulatory region sequence-specific DNA binding"/>
    <property type="evidence" value="ECO:0007669"/>
    <property type="project" value="TreeGrafter"/>
</dbReference>
<comment type="caution">
    <text evidence="10">The sequence shown here is derived from an EMBL/GenBank/DDBJ whole genome shotgun (WGS) entry which is preliminary data.</text>
</comment>
<evidence type="ECO:0000313" key="11">
    <source>
        <dbReference type="Proteomes" id="UP000708208"/>
    </source>
</evidence>
<dbReference type="Proteomes" id="UP000708208">
    <property type="component" value="Unassembled WGS sequence"/>
</dbReference>
<evidence type="ECO:0000256" key="1">
    <source>
        <dbReference type="ARBA" id="ARBA00004123"/>
    </source>
</evidence>
<evidence type="ECO:0000256" key="2">
    <source>
        <dbReference type="ARBA" id="ARBA00009107"/>
    </source>
</evidence>
<organism evidence="10 11">
    <name type="scientific">Allacma fusca</name>
    <dbReference type="NCBI Taxonomy" id="39272"/>
    <lineage>
        <taxon>Eukaryota</taxon>
        <taxon>Metazoa</taxon>
        <taxon>Ecdysozoa</taxon>
        <taxon>Arthropoda</taxon>
        <taxon>Hexapoda</taxon>
        <taxon>Collembola</taxon>
        <taxon>Symphypleona</taxon>
        <taxon>Sminthuridae</taxon>
        <taxon>Allacma</taxon>
    </lineage>
</organism>
<dbReference type="GO" id="GO:0009952">
    <property type="term" value="P:anterior/posterior pattern specification"/>
    <property type="evidence" value="ECO:0007669"/>
    <property type="project" value="TreeGrafter"/>
</dbReference>
<evidence type="ECO:0000256" key="3">
    <source>
        <dbReference type="ARBA" id="ARBA00022473"/>
    </source>
</evidence>
<keyword evidence="3" id="KW-0217">Developmental protein</keyword>
<dbReference type="PANTHER" id="PTHR45659">
    <property type="entry name" value="HOMEOBOX PROTEIN HOX"/>
    <property type="match status" value="1"/>
</dbReference>
<dbReference type="PROSITE" id="PS50071">
    <property type="entry name" value="HOMEOBOX_2"/>
    <property type="match status" value="1"/>
</dbReference>
<keyword evidence="6 7" id="KW-0539">Nucleus</keyword>
<protein>
    <recommendedName>
        <fullName evidence="9">Homeobox domain-containing protein</fullName>
    </recommendedName>
</protein>
<feature type="DNA-binding region" description="Homeobox" evidence="7">
    <location>
        <begin position="223"/>
        <end position="282"/>
    </location>
</feature>
<dbReference type="PROSITE" id="PS00027">
    <property type="entry name" value="HOMEOBOX_1"/>
    <property type="match status" value="1"/>
</dbReference>
<sequence length="336" mass="37396">MCAAFQTWSDNPIGQSSVHYSWSDHFPNVYNSSSGGNYMNVPSSFNFGPVPTKTYDYDNYPQQSSFFPGSSFPTVLPTPASGIHQGSFYDGRKYETCRNDQSGSNSPDDKRPEIKQRLAAAFQAGSNDVLIDTGHLKHEASGVGCGSTGYSITGNRNLPKCASLIDTCSPKGSLLEDEPESPEICKSPATDDFDLSPSISSTPVRYPWMRSQCGEAGDGGGKPKRTRQTYTRYQTLELEKEFHFNKYLTRRRRIEIAHTLGLTERQIKIWFQNRRMKAKKDSKFPPNVNLDHSTGGATNYGQESLHLLQGSLNSTLVNMKVDPGHQLINKCWPARI</sequence>
<dbReference type="GO" id="GO:0005634">
    <property type="term" value="C:nucleus"/>
    <property type="evidence" value="ECO:0007669"/>
    <property type="project" value="UniProtKB-SubCell"/>
</dbReference>
<feature type="domain" description="Homeobox" evidence="9">
    <location>
        <begin position="221"/>
        <end position="281"/>
    </location>
</feature>
<comment type="similarity">
    <text evidence="2">Belongs to the Antp homeobox family.</text>
</comment>
<evidence type="ECO:0000256" key="5">
    <source>
        <dbReference type="ARBA" id="ARBA00023155"/>
    </source>
</evidence>
<dbReference type="EMBL" id="CAJVCH010141918">
    <property type="protein sequence ID" value="CAG7726935.1"/>
    <property type="molecule type" value="Genomic_DNA"/>
</dbReference>
<keyword evidence="11" id="KW-1185">Reference proteome</keyword>
<evidence type="ECO:0000259" key="9">
    <source>
        <dbReference type="PROSITE" id="PS50071"/>
    </source>
</evidence>
<dbReference type="SMART" id="SM00389">
    <property type="entry name" value="HOX"/>
    <property type="match status" value="1"/>
</dbReference>
<dbReference type="GO" id="GO:0000981">
    <property type="term" value="F:DNA-binding transcription factor activity, RNA polymerase II-specific"/>
    <property type="evidence" value="ECO:0007669"/>
    <property type="project" value="InterPro"/>
</dbReference>
<dbReference type="PANTHER" id="PTHR45659:SF4">
    <property type="entry name" value="HOMEOBOX PROTEIN ABDOMINAL-A"/>
    <property type="match status" value="1"/>
</dbReference>
<evidence type="ECO:0000256" key="4">
    <source>
        <dbReference type="ARBA" id="ARBA00023125"/>
    </source>
</evidence>
<comment type="subcellular location">
    <subcellularLocation>
        <location evidence="1 7 8">Nucleus</location>
    </subcellularLocation>
</comment>
<dbReference type="OrthoDB" id="6159439at2759"/>
<dbReference type="FunFam" id="1.10.10.60:FF:000055">
    <property type="entry name" value="Homeobox protein Hox-A5"/>
    <property type="match status" value="1"/>
</dbReference>
<proteinExistence type="inferred from homology"/>
<keyword evidence="4 7" id="KW-0238">DNA-binding</keyword>
<gene>
    <name evidence="10" type="ORF">AFUS01_LOCUS15810</name>
</gene>
<dbReference type="AlphaFoldDB" id="A0A8J2P011"/>
<dbReference type="InterPro" id="IPR001356">
    <property type="entry name" value="HD"/>
</dbReference>
<keyword evidence="5 7" id="KW-0371">Homeobox</keyword>